<dbReference type="Gene3D" id="3.40.50.1820">
    <property type="entry name" value="alpha/beta hydrolase"/>
    <property type="match status" value="1"/>
</dbReference>
<protein>
    <submittedName>
        <fullName evidence="1">Alpha beta-protein</fullName>
    </submittedName>
</protein>
<sequence length="390" mass="42733">MFLQVNNVRNAASSILAPLASRTSWVIDLAWTQVAHTIVPLDPFFPRGWGDLEAVNWNLDEQCFKRDPPQLQISWEKVGEGTVSGIPYERLQGVFETPHEGRLMAVLPRESRVGTVQLLRPKAAGADTAFVLHLAGTGDHGFARRMRIGLPLLEKNIATAALESPYYGSRRPPGQKGSRLHHVADLLALGRTTIMEGLCLLQWARSQGYGKLGVTGLSMGGVHASMIGGFAKGDVAVSPHLAPRSAAVAFCEGALNRATAFEPLSRDEIRCEYVQEVARSLHRKLDPRRIPPSIDPVGVERLAAVLEAYTDVTRYPRPKRTDCAIIVAATDDAYVSKESVQEVQQHWPGSEVRWISGGHVLSFLLHNNSFRRAIADSLAYLDRLPSEGAA</sequence>
<dbReference type="SUPFAM" id="SSF53474">
    <property type="entry name" value="alpha/beta-Hydrolases"/>
    <property type="match status" value="1"/>
</dbReference>
<evidence type="ECO:0000313" key="1">
    <source>
        <dbReference type="EMBL" id="JAC71991.1"/>
    </source>
</evidence>
<gene>
    <name evidence="1" type="ORF">TSPGSL018_718</name>
</gene>
<dbReference type="EMBL" id="GBEZ01014052">
    <property type="protein sequence ID" value="JAC71991.1"/>
    <property type="molecule type" value="Transcribed_RNA"/>
</dbReference>
<name>A0A061RN67_9CHLO</name>
<dbReference type="InterPro" id="IPR029058">
    <property type="entry name" value="AB_hydrolase_fold"/>
</dbReference>
<dbReference type="AlphaFoldDB" id="A0A061RN67"/>
<dbReference type="InterPro" id="IPR019149">
    <property type="entry name" value="ABHD18"/>
</dbReference>
<organism evidence="1">
    <name type="scientific">Tetraselmis sp. GSL018</name>
    <dbReference type="NCBI Taxonomy" id="582737"/>
    <lineage>
        <taxon>Eukaryota</taxon>
        <taxon>Viridiplantae</taxon>
        <taxon>Chlorophyta</taxon>
        <taxon>core chlorophytes</taxon>
        <taxon>Chlorodendrophyceae</taxon>
        <taxon>Chlorodendrales</taxon>
        <taxon>Chlorodendraceae</taxon>
        <taxon>Tetraselmis</taxon>
    </lineage>
</organism>
<dbReference type="PANTHER" id="PTHR13617">
    <property type="entry name" value="PROTEIN ABHD18"/>
    <property type="match status" value="1"/>
</dbReference>
<dbReference type="PANTHER" id="PTHR13617:SF14">
    <property type="entry name" value="PROTEIN ABHD18"/>
    <property type="match status" value="1"/>
</dbReference>
<accession>A0A061RN67</accession>
<dbReference type="Pfam" id="PF09752">
    <property type="entry name" value="ABHD18"/>
    <property type="match status" value="1"/>
</dbReference>
<reference evidence="1" key="1">
    <citation type="submission" date="2014-05" db="EMBL/GenBank/DDBJ databases">
        <title>The transcriptome of the halophilic microalga Tetraselmis sp. GSL018 isolated from the Great Salt Lake, Utah.</title>
        <authorList>
            <person name="Jinkerson R.E."/>
            <person name="D'Adamo S."/>
            <person name="Posewitz M.C."/>
        </authorList>
    </citation>
    <scope>NUCLEOTIDE SEQUENCE</scope>
    <source>
        <strain evidence="1">GSL018</strain>
    </source>
</reference>
<proteinExistence type="predicted"/>